<keyword evidence="2" id="KW-0067">ATP-binding</keyword>
<dbReference type="AlphaFoldDB" id="A0A318E4V2"/>
<dbReference type="InterPro" id="IPR003959">
    <property type="entry name" value="ATPase_AAA_core"/>
</dbReference>
<dbReference type="GO" id="GO:0016887">
    <property type="term" value="F:ATP hydrolysis activity"/>
    <property type="evidence" value="ECO:0007669"/>
    <property type="project" value="InterPro"/>
</dbReference>
<dbReference type="InterPro" id="IPR027417">
    <property type="entry name" value="P-loop_NTPase"/>
</dbReference>
<keyword evidence="1" id="KW-0547">Nucleotide-binding</keyword>
<dbReference type="InterPro" id="IPR052381">
    <property type="entry name" value="AAA_domain_protein"/>
</dbReference>
<dbReference type="GO" id="GO:0005524">
    <property type="term" value="F:ATP binding"/>
    <property type="evidence" value="ECO:0007669"/>
    <property type="project" value="UniProtKB-KW"/>
</dbReference>
<evidence type="ECO:0000256" key="3">
    <source>
        <dbReference type="ARBA" id="ARBA00038088"/>
    </source>
</evidence>
<proteinExistence type="inferred from homology"/>
<comment type="caution">
    <text evidence="6">The sequence shown here is derived from an EMBL/GenBank/DDBJ whole genome shotgun (WGS) entry which is preliminary data.</text>
</comment>
<accession>A0A318E4V2</accession>
<dbReference type="RefSeq" id="WP_211307435.1">
    <property type="nucleotide sequence ID" value="NZ_CAWNXA010000016.1"/>
</dbReference>
<dbReference type="Proteomes" id="UP000248330">
    <property type="component" value="Unassembled WGS sequence"/>
</dbReference>
<dbReference type="EMBL" id="QICN01000016">
    <property type="protein sequence ID" value="PXV63611.1"/>
    <property type="molecule type" value="Genomic_DNA"/>
</dbReference>
<evidence type="ECO:0000313" key="7">
    <source>
        <dbReference type="Proteomes" id="UP000248330"/>
    </source>
</evidence>
<evidence type="ECO:0000259" key="5">
    <source>
        <dbReference type="SMART" id="SM00382"/>
    </source>
</evidence>
<sequence>MNDLHDLQLLLHSRFPIIVVETQEEARLLGLLDRVCGQEQWPLYQWSVADGLQGRGTANVDGPHAQDTRALPDALRYIEASLSIGVYVLCDAHPFLEDPAAQRRVKQIALAHAQRARTLVFVGHRVTLPPELQRMSARFDLPLPDGDQLKALLRDEIRAWEAEPRLDNKIRGEAEAVTMLLQHLVGLPLDDARRLIRKAIRDDGALTRADIARVLKRKHEALGQDGLLQLELDCESLSDVAGLAALKHWLDRRRGAFRGEHPQLDPPKGVLLLGVQGAGKSLACKAIAGSWHLPLLRMDFGALYSKWSGESERNLRDALRLAEQLAPCVLWLDEIEKGISTSADHADGGVSRRVLGTLLTWMSERGPRSGAPVFLAATANDVQRLPPELLRKGRFDEIFFVDLPSPEVRSEIFRIHLQRRGHAPEQFDLASLAAVAHGFSGAEIEQAIVGAMYEAAGSGAALDTALVLDELRRTRPLSVVMAEPIEALRAWARERTVPAD</sequence>
<gene>
    <name evidence="6" type="ORF">C8D93_1166</name>
</gene>
<protein>
    <recommendedName>
        <fullName evidence="4">Uncharacterized AAA domain-containing protein ycf46</fullName>
    </recommendedName>
</protein>
<dbReference type="Gene3D" id="3.40.50.300">
    <property type="entry name" value="P-loop containing nucleotide triphosphate hydrolases"/>
    <property type="match status" value="1"/>
</dbReference>
<keyword evidence="7" id="KW-1185">Reference proteome</keyword>
<dbReference type="PANTHER" id="PTHR42960:SF1">
    <property type="entry name" value="YCF46 PROTEIN"/>
    <property type="match status" value="1"/>
</dbReference>
<dbReference type="Pfam" id="PF00004">
    <property type="entry name" value="AAA"/>
    <property type="match status" value="1"/>
</dbReference>
<evidence type="ECO:0000256" key="4">
    <source>
        <dbReference type="ARBA" id="ARBA00040480"/>
    </source>
</evidence>
<evidence type="ECO:0000313" key="6">
    <source>
        <dbReference type="EMBL" id="PXV63611.1"/>
    </source>
</evidence>
<dbReference type="InterPro" id="IPR003593">
    <property type="entry name" value="AAA+_ATPase"/>
</dbReference>
<name>A0A318E4V2_9GAMM</name>
<organism evidence="6 7">
    <name type="scientific">Sinimarinibacterium flocculans</name>
    <dbReference type="NCBI Taxonomy" id="985250"/>
    <lineage>
        <taxon>Bacteria</taxon>
        <taxon>Pseudomonadati</taxon>
        <taxon>Pseudomonadota</taxon>
        <taxon>Gammaproteobacteria</taxon>
        <taxon>Nevskiales</taxon>
        <taxon>Nevskiaceae</taxon>
        <taxon>Sinimarinibacterium</taxon>
    </lineage>
</organism>
<comment type="similarity">
    <text evidence="3">Belongs to the AAA ATPase family. Highly divergent.</text>
</comment>
<dbReference type="Gene3D" id="1.10.8.60">
    <property type="match status" value="1"/>
</dbReference>
<evidence type="ECO:0000256" key="1">
    <source>
        <dbReference type="ARBA" id="ARBA00022741"/>
    </source>
</evidence>
<feature type="domain" description="AAA+ ATPase" evidence="5">
    <location>
        <begin position="266"/>
        <end position="405"/>
    </location>
</feature>
<dbReference type="SMART" id="SM00382">
    <property type="entry name" value="AAA"/>
    <property type="match status" value="1"/>
</dbReference>
<reference evidence="6 7" key="1">
    <citation type="submission" date="2018-04" db="EMBL/GenBank/DDBJ databases">
        <title>Genomic Encyclopedia of Type Strains, Phase IV (KMG-IV): sequencing the most valuable type-strain genomes for metagenomic binning, comparative biology and taxonomic classification.</title>
        <authorList>
            <person name="Goeker M."/>
        </authorList>
    </citation>
    <scope>NUCLEOTIDE SEQUENCE [LARGE SCALE GENOMIC DNA]</scope>
    <source>
        <strain evidence="6 7">DSM 104150</strain>
    </source>
</reference>
<dbReference type="PANTHER" id="PTHR42960">
    <property type="entry name" value="YCF46 PROTEIN"/>
    <property type="match status" value="1"/>
</dbReference>
<dbReference type="SUPFAM" id="SSF52540">
    <property type="entry name" value="P-loop containing nucleoside triphosphate hydrolases"/>
    <property type="match status" value="1"/>
</dbReference>
<evidence type="ECO:0000256" key="2">
    <source>
        <dbReference type="ARBA" id="ARBA00022840"/>
    </source>
</evidence>